<proteinExistence type="predicted"/>
<organism evidence="2 3">
    <name type="scientific">Anaeramoeba flamelloides</name>
    <dbReference type="NCBI Taxonomy" id="1746091"/>
    <lineage>
        <taxon>Eukaryota</taxon>
        <taxon>Metamonada</taxon>
        <taxon>Anaeramoebidae</taxon>
        <taxon>Anaeramoeba</taxon>
    </lineage>
</organism>
<evidence type="ECO:0000313" key="2">
    <source>
        <dbReference type="EMBL" id="KAJ6249560.1"/>
    </source>
</evidence>
<dbReference type="Gene3D" id="1.25.40.10">
    <property type="entry name" value="Tetratricopeptide repeat domain"/>
    <property type="match status" value="1"/>
</dbReference>
<feature type="region of interest" description="Disordered" evidence="1">
    <location>
        <begin position="490"/>
        <end position="527"/>
    </location>
</feature>
<dbReference type="InterPro" id="IPR011990">
    <property type="entry name" value="TPR-like_helical_dom_sf"/>
</dbReference>
<keyword evidence="3" id="KW-1185">Reference proteome</keyword>
<feature type="compositionally biased region" description="Basic residues" evidence="1">
    <location>
        <begin position="170"/>
        <end position="189"/>
    </location>
</feature>
<dbReference type="SUPFAM" id="SSF48452">
    <property type="entry name" value="TPR-like"/>
    <property type="match status" value="2"/>
</dbReference>
<dbReference type="EMBL" id="JAOAOG010000098">
    <property type="protein sequence ID" value="KAJ6249560.1"/>
    <property type="molecule type" value="Genomic_DNA"/>
</dbReference>
<accession>A0ABQ8YY57</accession>
<feature type="compositionally biased region" description="Basic and acidic residues" evidence="1">
    <location>
        <begin position="490"/>
        <end position="519"/>
    </location>
</feature>
<evidence type="ECO:0000313" key="3">
    <source>
        <dbReference type="Proteomes" id="UP001150062"/>
    </source>
</evidence>
<sequence length="796" mass="93546">MDDNFEIIKKLNGYLKEKLYQKIQEMCEELTNSNPVLVFYYRGLAAYKRKKYQECILQLTKYFGTLNKNNLGGDDCYSYNLALNTFYCSVYRVLFNVRQEMKVNRYLKKELSINLNKYLRLEILPMEGQPVLTILIYYNRALLYFLQGRYQFSIGSLIKINQKESNKSISCKKQKRKKKKKNTNNRKRKIESLTINKRKRKKKSKDLLHSPIEEIIINIRQAIYSQLRNYNKELIEELILKNITLILLISLKTSKNYTLVIQLIKSLIYNQYQQFSKKIKKHISKLMILLIIIYLKNCDLESAYNEIKKLSTNPSDLIKYLKNYLFYLNFKKIEKKEIHICISQLSDLSLENNSRTPDVLNLLGCFYYKQKKKRESIRCFRASLQYSKQQKIFHPLYNSCLIQTKLTNSKEVVQQNSLLSDNKSLIGDKNINRNKNGDDSSSSGGNNNNLLLNLLIDFLKSKDLNDFGNERKSVITIDVEEENCMTTKIEGEGEGEGKGEREIEREGGRGRGRGKGKEKCNHKHEIKQNQKKKQIFQNLNRIEFDQNNFKIQSSLNSELNLNLKYKIAIYYFLLKKWTLALPLYEILEKKRYHLLQNAFSKKFLYEHAYVLLQNGNYEKTLKICDLILKYDPGSGRAHIYKSDALFALNKPAVALKYLQNWIESSNPKFGKYKHSLNIALNNQAVLLANNGKVKQAIKNLKIATKIFPNSIEIFFNFVSLLLSQNKITKACLVWLNFRKVTTNIYDETFKTLYSHLKQFKDPVINKIQVVQRIPKNELLNFDLFILEKWIGINENI</sequence>
<dbReference type="InterPro" id="IPR019734">
    <property type="entry name" value="TPR_rpt"/>
</dbReference>
<dbReference type="Proteomes" id="UP001150062">
    <property type="component" value="Unassembled WGS sequence"/>
</dbReference>
<protein>
    <submittedName>
        <fullName evidence="2">Tpr repeat-containing protein</fullName>
    </submittedName>
</protein>
<reference evidence="2" key="1">
    <citation type="submission" date="2022-08" db="EMBL/GenBank/DDBJ databases">
        <title>Novel sulfate-reducing endosymbionts in the free-living metamonad Anaeramoeba.</title>
        <authorList>
            <person name="Jerlstrom-Hultqvist J."/>
            <person name="Cepicka I."/>
            <person name="Gallot-Lavallee L."/>
            <person name="Salas-Leiva D."/>
            <person name="Curtis B.A."/>
            <person name="Zahonova K."/>
            <person name="Pipaliya S."/>
            <person name="Dacks J."/>
            <person name="Roger A.J."/>
        </authorList>
    </citation>
    <scope>NUCLEOTIDE SEQUENCE</scope>
    <source>
        <strain evidence="2">Schooner1</strain>
    </source>
</reference>
<comment type="caution">
    <text evidence="2">The sequence shown here is derived from an EMBL/GenBank/DDBJ whole genome shotgun (WGS) entry which is preliminary data.</text>
</comment>
<dbReference type="SMART" id="SM00028">
    <property type="entry name" value="TPR"/>
    <property type="match status" value="5"/>
</dbReference>
<feature type="region of interest" description="Disordered" evidence="1">
    <location>
        <begin position="168"/>
        <end position="190"/>
    </location>
</feature>
<evidence type="ECO:0000256" key="1">
    <source>
        <dbReference type="SAM" id="MobiDB-lite"/>
    </source>
</evidence>
<gene>
    <name evidence="2" type="ORF">M0813_16981</name>
</gene>
<name>A0ABQ8YY57_9EUKA</name>